<organism evidence="1">
    <name type="scientific">marine sediment metagenome</name>
    <dbReference type="NCBI Taxonomy" id="412755"/>
    <lineage>
        <taxon>unclassified sequences</taxon>
        <taxon>metagenomes</taxon>
        <taxon>ecological metagenomes</taxon>
    </lineage>
</organism>
<protein>
    <submittedName>
        <fullName evidence="1">Uncharacterized protein</fullName>
    </submittedName>
</protein>
<evidence type="ECO:0000313" key="1">
    <source>
        <dbReference type="EMBL" id="KKN86545.1"/>
    </source>
</evidence>
<proteinExistence type="predicted"/>
<reference evidence="1" key="1">
    <citation type="journal article" date="2015" name="Nature">
        <title>Complex archaea that bridge the gap between prokaryotes and eukaryotes.</title>
        <authorList>
            <person name="Spang A."/>
            <person name="Saw J.H."/>
            <person name="Jorgensen S.L."/>
            <person name="Zaremba-Niedzwiedzka K."/>
            <person name="Martijn J."/>
            <person name="Lind A.E."/>
            <person name="van Eijk R."/>
            <person name="Schleper C."/>
            <person name="Guy L."/>
            <person name="Ettema T.J."/>
        </authorList>
    </citation>
    <scope>NUCLEOTIDE SEQUENCE</scope>
</reference>
<dbReference type="AlphaFoldDB" id="A0A0F9TZV9"/>
<gene>
    <name evidence="1" type="ORF">LCGC14_0267210</name>
</gene>
<sequence length="148" mass="16281">MVKIELEIPDWAIGRHITVLAGVELLAQMQFIYTKTTNPDGTITRIKKYMPMAVKPEDGRCNGCGDCCSTGGSPFSKGLLEKIQSRLKDYEWQGTGNPCPLLGDEGCTLGTSIPYSCISSNCEGWSENCTEKLISIDDIQVIMSEETY</sequence>
<name>A0A0F9TZV9_9ZZZZ</name>
<accession>A0A0F9TZV9</accession>
<comment type="caution">
    <text evidence="1">The sequence shown here is derived from an EMBL/GenBank/DDBJ whole genome shotgun (WGS) entry which is preliminary data.</text>
</comment>
<dbReference type="EMBL" id="LAZR01000146">
    <property type="protein sequence ID" value="KKN86545.1"/>
    <property type="molecule type" value="Genomic_DNA"/>
</dbReference>